<dbReference type="CDD" id="cd18081">
    <property type="entry name" value="RlmH-like"/>
    <property type="match status" value="1"/>
</dbReference>
<comment type="similarity">
    <text evidence="4 5">Belongs to the RNA methyltransferase RlmH family.</text>
</comment>
<dbReference type="InterPro" id="IPR029028">
    <property type="entry name" value="Alpha/beta_knot_MTases"/>
</dbReference>
<comment type="subunit">
    <text evidence="5">Homodimer.</text>
</comment>
<feature type="binding site" evidence="5">
    <location>
        <begin position="124"/>
        <end position="129"/>
    </location>
    <ligand>
        <name>S-adenosyl-L-methionine</name>
        <dbReference type="ChEBI" id="CHEBI:59789"/>
    </ligand>
</feature>
<dbReference type="Gene3D" id="3.40.1280.10">
    <property type="match status" value="1"/>
</dbReference>
<dbReference type="SUPFAM" id="SSF75217">
    <property type="entry name" value="alpha/beta knot"/>
    <property type="match status" value="1"/>
</dbReference>
<keyword evidence="3 5" id="KW-0949">S-adenosyl-L-methionine</keyword>
<evidence type="ECO:0000313" key="7">
    <source>
        <dbReference type="Proteomes" id="UP000029444"/>
    </source>
</evidence>
<dbReference type="EMBL" id="ARXV01000002">
    <property type="protein sequence ID" value="KGD66289.1"/>
    <property type="molecule type" value="Genomic_DNA"/>
</dbReference>
<proteinExistence type="inferred from homology"/>
<keyword evidence="5" id="KW-0698">rRNA processing</keyword>
<dbReference type="PANTHER" id="PTHR33603:SF1">
    <property type="entry name" value="RIBOSOMAL RNA LARGE SUBUNIT METHYLTRANSFERASE H"/>
    <property type="match status" value="1"/>
</dbReference>
<dbReference type="NCBIfam" id="TIGR00246">
    <property type="entry name" value="tRNA_RlmH_YbeA"/>
    <property type="match status" value="1"/>
</dbReference>
<dbReference type="HAMAP" id="MF_00658">
    <property type="entry name" value="23SrRNA_methyltr_H"/>
    <property type="match status" value="1"/>
</dbReference>
<dbReference type="Proteomes" id="UP000029444">
    <property type="component" value="Unassembled WGS sequence"/>
</dbReference>
<sequence length="156" mass="17553">MRIFLLAVGTRMPVWVTEGFSEYQKRMPPDMRLELEEIPMPKRSKGDTASQIRSEAEAIRKRLEKYPGAKVVALEVLGRALDTPSLSRKLGELKDLGQDLVILVGGPDGLCAELSASAHERWSLSKLTLPHPLVRVLLAEQLYRGWTLLTGHPYHR</sequence>
<dbReference type="RefSeq" id="WP_035230523.1">
    <property type="nucleotide sequence ID" value="NZ_ARXV01000002.1"/>
</dbReference>
<dbReference type="InterPro" id="IPR003742">
    <property type="entry name" value="RlmH-like"/>
</dbReference>
<comment type="catalytic activity">
    <reaction evidence="5">
        <text>pseudouridine(1915) in 23S rRNA + S-adenosyl-L-methionine = N(3)-methylpseudouridine(1915) in 23S rRNA + S-adenosyl-L-homocysteine + H(+)</text>
        <dbReference type="Rhea" id="RHEA:42752"/>
        <dbReference type="Rhea" id="RHEA-COMP:10221"/>
        <dbReference type="Rhea" id="RHEA-COMP:10222"/>
        <dbReference type="ChEBI" id="CHEBI:15378"/>
        <dbReference type="ChEBI" id="CHEBI:57856"/>
        <dbReference type="ChEBI" id="CHEBI:59789"/>
        <dbReference type="ChEBI" id="CHEBI:65314"/>
        <dbReference type="ChEBI" id="CHEBI:74486"/>
        <dbReference type="EC" id="2.1.1.177"/>
    </reaction>
</comment>
<protein>
    <recommendedName>
        <fullName evidence="5">Ribosomal RNA large subunit methyltransferase H</fullName>
        <ecNumber evidence="5">2.1.1.177</ecNumber>
    </recommendedName>
    <alternativeName>
        <fullName evidence="5">23S rRNA (pseudouridine1915-N3)-methyltransferase</fullName>
    </alternativeName>
    <alternativeName>
        <fullName evidence="5">23S rRNA m3Psi1915 methyltransferase</fullName>
    </alternativeName>
    <alternativeName>
        <fullName evidence="5">rRNA (pseudouridine-N3-)-methyltransferase RlmH</fullName>
    </alternativeName>
</protein>
<comment type="subcellular location">
    <subcellularLocation>
        <location evidence="5">Cytoplasm</location>
    </subcellularLocation>
</comment>
<dbReference type="GO" id="GO:0005737">
    <property type="term" value="C:cytoplasm"/>
    <property type="evidence" value="ECO:0007669"/>
    <property type="project" value="UniProtKB-SubCell"/>
</dbReference>
<keyword evidence="7" id="KW-1185">Reference proteome</keyword>
<dbReference type="InterPro" id="IPR029026">
    <property type="entry name" value="tRNA_m1G_MTases_N"/>
</dbReference>
<keyword evidence="2 5" id="KW-0808">Transferase</keyword>
<evidence type="ECO:0000313" key="6">
    <source>
        <dbReference type="EMBL" id="KGD66289.1"/>
    </source>
</evidence>
<reference evidence="6 7" key="1">
    <citation type="submission" date="2012-09" db="EMBL/GenBank/DDBJ databases">
        <title>Genome Sequence of alkane-degrading Bacterium Alcanivorax sp. 19-m-6.</title>
        <authorList>
            <person name="Lai Q."/>
            <person name="Shao Z."/>
        </authorList>
    </citation>
    <scope>NUCLEOTIDE SEQUENCE [LARGE SCALE GENOMIC DNA]</scope>
    <source>
        <strain evidence="6 7">19-m-6</strain>
    </source>
</reference>
<keyword evidence="1 5" id="KW-0489">Methyltransferase</keyword>
<gene>
    <name evidence="5" type="primary">rlmH</name>
    <name evidence="6" type="ORF">Y5S_00761</name>
</gene>
<evidence type="ECO:0000256" key="3">
    <source>
        <dbReference type="ARBA" id="ARBA00022691"/>
    </source>
</evidence>
<comment type="function">
    <text evidence="5">Specifically methylates the pseudouridine at position 1915 (m3Psi1915) in 23S rRNA.</text>
</comment>
<accession>A0A095SPK6</accession>
<dbReference type="EC" id="2.1.1.177" evidence="5"/>
<name>A0A095SPK6_9GAMM</name>
<dbReference type="PATRIC" id="fig|1177154.3.peg.766"/>
<keyword evidence="5" id="KW-0963">Cytoplasm</keyword>
<organism evidence="6 7">
    <name type="scientific">Alcanivorax nanhaiticus</name>
    <dbReference type="NCBI Taxonomy" id="1177154"/>
    <lineage>
        <taxon>Bacteria</taxon>
        <taxon>Pseudomonadati</taxon>
        <taxon>Pseudomonadota</taxon>
        <taxon>Gammaproteobacteria</taxon>
        <taxon>Oceanospirillales</taxon>
        <taxon>Alcanivoracaceae</taxon>
        <taxon>Alcanivorax</taxon>
    </lineage>
</organism>
<dbReference type="STRING" id="1177154.Y5S_00761"/>
<dbReference type="AlphaFoldDB" id="A0A095SPK6"/>
<dbReference type="OrthoDB" id="9806643at2"/>
<feature type="binding site" evidence="5">
    <location>
        <position position="74"/>
    </location>
    <ligand>
        <name>S-adenosyl-L-methionine</name>
        <dbReference type="ChEBI" id="CHEBI:59789"/>
    </ligand>
</feature>
<dbReference type="NCBIfam" id="NF000986">
    <property type="entry name" value="PRK00103.1-4"/>
    <property type="match status" value="1"/>
</dbReference>
<dbReference type="PIRSF" id="PIRSF004505">
    <property type="entry name" value="MT_bac"/>
    <property type="match status" value="1"/>
</dbReference>
<evidence type="ECO:0000256" key="5">
    <source>
        <dbReference type="HAMAP-Rule" id="MF_00658"/>
    </source>
</evidence>
<evidence type="ECO:0000256" key="2">
    <source>
        <dbReference type="ARBA" id="ARBA00022679"/>
    </source>
</evidence>
<dbReference type="GO" id="GO:0070038">
    <property type="term" value="F:rRNA (pseudouridine-N3-)-methyltransferase activity"/>
    <property type="evidence" value="ECO:0007669"/>
    <property type="project" value="UniProtKB-UniRule"/>
</dbReference>
<evidence type="ECO:0000256" key="1">
    <source>
        <dbReference type="ARBA" id="ARBA00022603"/>
    </source>
</evidence>
<dbReference type="Pfam" id="PF02590">
    <property type="entry name" value="SPOUT_MTase"/>
    <property type="match status" value="1"/>
</dbReference>
<evidence type="ECO:0000256" key="4">
    <source>
        <dbReference type="ARBA" id="ARBA00038303"/>
    </source>
</evidence>
<dbReference type="eggNOG" id="COG1576">
    <property type="taxonomic scope" value="Bacteria"/>
</dbReference>
<comment type="caution">
    <text evidence="6">The sequence shown here is derived from an EMBL/GenBank/DDBJ whole genome shotgun (WGS) entry which is preliminary data.</text>
</comment>
<feature type="binding site" evidence="5">
    <location>
        <position position="105"/>
    </location>
    <ligand>
        <name>S-adenosyl-L-methionine</name>
        <dbReference type="ChEBI" id="CHEBI:59789"/>
    </ligand>
</feature>
<dbReference type="PANTHER" id="PTHR33603">
    <property type="entry name" value="METHYLTRANSFERASE"/>
    <property type="match status" value="1"/>
</dbReference>